<organism evidence="1 2">
    <name type="scientific">Entomophthora muscae</name>
    <dbReference type="NCBI Taxonomy" id="34485"/>
    <lineage>
        <taxon>Eukaryota</taxon>
        <taxon>Fungi</taxon>
        <taxon>Fungi incertae sedis</taxon>
        <taxon>Zoopagomycota</taxon>
        <taxon>Entomophthoromycotina</taxon>
        <taxon>Entomophthoromycetes</taxon>
        <taxon>Entomophthorales</taxon>
        <taxon>Entomophthoraceae</taxon>
        <taxon>Entomophthora</taxon>
    </lineage>
</organism>
<sequence length="197" mass="21388">MISANKKDKADTAAVITVQYKSQVLPTTRTKYYKNSLTVIHFTGLPTHLPAEILYCELILGLISYGAEPAIIFDVPISVNHLTGLSASATVIPFEDISPEIIPPRAVISSALLDVLYVKFDGMCSLCNLCFELDHNQKACLLLKAATPLNHRLWASYPVWGSLIPAGASTAIDAHKTIAINDLHQSGATNTLDEEQL</sequence>
<keyword evidence="2" id="KW-1185">Reference proteome</keyword>
<name>A0ACC2ULR7_9FUNG</name>
<evidence type="ECO:0000313" key="2">
    <source>
        <dbReference type="Proteomes" id="UP001165960"/>
    </source>
</evidence>
<accession>A0ACC2ULR7</accession>
<dbReference type="Proteomes" id="UP001165960">
    <property type="component" value="Unassembled WGS sequence"/>
</dbReference>
<dbReference type="EMBL" id="QTSX02000287">
    <property type="protein sequence ID" value="KAJ9087317.1"/>
    <property type="molecule type" value="Genomic_DNA"/>
</dbReference>
<gene>
    <name evidence="1" type="ORF">DSO57_1034468</name>
</gene>
<reference evidence="1" key="1">
    <citation type="submission" date="2022-04" db="EMBL/GenBank/DDBJ databases">
        <title>Genome of the entomopathogenic fungus Entomophthora muscae.</title>
        <authorList>
            <person name="Elya C."/>
            <person name="Lovett B.R."/>
            <person name="Lee E."/>
            <person name="Macias A.M."/>
            <person name="Hajek A.E."/>
            <person name="De Bivort B.L."/>
            <person name="Kasson M.T."/>
            <person name="De Fine Licht H.H."/>
            <person name="Stajich J.E."/>
        </authorList>
    </citation>
    <scope>NUCLEOTIDE SEQUENCE</scope>
    <source>
        <strain evidence="1">Berkeley</strain>
    </source>
</reference>
<comment type="caution">
    <text evidence="1">The sequence shown here is derived from an EMBL/GenBank/DDBJ whole genome shotgun (WGS) entry which is preliminary data.</text>
</comment>
<proteinExistence type="predicted"/>
<protein>
    <submittedName>
        <fullName evidence="1">Uncharacterized protein</fullName>
    </submittedName>
</protein>
<evidence type="ECO:0000313" key="1">
    <source>
        <dbReference type="EMBL" id="KAJ9087317.1"/>
    </source>
</evidence>